<dbReference type="CDD" id="cd03364">
    <property type="entry name" value="TOPRIM_DnaG_primases"/>
    <property type="match status" value="1"/>
</dbReference>
<keyword evidence="6" id="KW-0235">DNA replication</keyword>
<keyword evidence="9" id="KW-0862">Zinc</keyword>
<evidence type="ECO:0000313" key="15">
    <source>
        <dbReference type="Proteomes" id="UP000322918"/>
    </source>
</evidence>
<dbReference type="Pfam" id="PF08275">
    <property type="entry name" value="DNAG_N"/>
    <property type="match status" value="1"/>
</dbReference>
<dbReference type="NCBIfam" id="TIGR01391">
    <property type="entry name" value="dnaG"/>
    <property type="match status" value="1"/>
</dbReference>
<comment type="caution">
    <text evidence="14">The sequence shown here is derived from an EMBL/GenBank/DDBJ whole genome shotgun (WGS) entry which is preliminary data.</text>
</comment>
<dbReference type="AlphaFoldDB" id="A0A5M9HAQ1"/>
<dbReference type="RefSeq" id="WP_141814543.1">
    <property type="nucleotide sequence ID" value="NZ_VFPL01000001.1"/>
</dbReference>
<gene>
    <name evidence="14" type="primary">dnaG</name>
    <name evidence="14" type="ORF">F1649_07575</name>
</gene>
<dbReference type="InterPro" id="IPR006295">
    <property type="entry name" value="DNA_primase_DnaG"/>
</dbReference>
<protein>
    <submittedName>
        <fullName evidence="14">DNA primase</fullName>
    </submittedName>
</protein>
<evidence type="ECO:0000256" key="8">
    <source>
        <dbReference type="ARBA" id="ARBA00022771"/>
    </source>
</evidence>
<keyword evidence="11" id="KW-0238">DNA-binding</keyword>
<dbReference type="Gene3D" id="3.90.580.10">
    <property type="entry name" value="Zinc finger, CHC2-type domain"/>
    <property type="match status" value="1"/>
</dbReference>
<keyword evidence="3" id="KW-0639">Primosome</keyword>
<comment type="cofactor">
    <cofactor evidence="1">
        <name>Zn(2+)</name>
        <dbReference type="ChEBI" id="CHEBI:29105"/>
    </cofactor>
</comment>
<dbReference type="InterPro" id="IPR036977">
    <property type="entry name" value="DNA_primase_Znf_CHC2"/>
</dbReference>
<keyword evidence="4" id="KW-0808">Transferase</keyword>
<evidence type="ECO:0000256" key="6">
    <source>
        <dbReference type="ARBA" id="ARBA00022705"/>
    </source>
</evidence>
<evidence type="ECO:0000256" key="5">
    <source>
        <dbReference type="ARBA" id="ARBA00022695"/>
    </source>
</evidence>
<dbReference type="PANTHER" id="PTHR30313:SF2">
    <property type="entry name" value="DNA PRIMASE"/>
    <property type="match status" value="1"/>
</dbReference>
<sequence length="370" mass="41509">MIAQKSIDELSEVIDIVKVAHHINIDLKKRGSGYTACCPFHEENTPSFHINPVKQIFKCFGCGAGGDAIKLVMDKEHLDYPDTVRKLADLFNVTLEEIQANEEDKEIKEKKLSLYDMNRGAAAHYQKQLLFHLNNPDSSHWAVEELVEKRMLSKDSIVEFQLGFAPDNASFLSSKMIAAGLYQMANDLGLCKTKEEQVTDMFVNRIMFPIHNERGQIVGFGGRKQEDGNKMNPKYINSKASMIYRKEEVLYGLYQAKQSIRKENCAIITEGYYDVITLHQAGMTNTVAPCGTAITESHAKKLKRLCSSVILLCDGDEAGWKANLRAIDILTIAGLRVEVCELPEGQDPDTFTRALEVDVWDEQKVGEVAA</sequence>
<evidence type="ECO:0000256" key="9">
    <source>
        <dbReference type="ARBA" id="ARBA00022833"/>
    </source>
</evidence>
<keyword evidence="8" id="KW-0863">Zinc-finger</keyword>
<feature type="domain" description="Toprim" evidence="13">
    <location>
        <begin position="264"/>
        <end position="345"/>
    </location>
</feature>
<dbReference type="Gene3D" id="3.90.980.10">
    <property type="entry name" value="DNA primase, catalytic core, N-terminal domain"/>
    <property type="match status" value="1"/>
</dbReference>
<dbReference type="OrthoDB" id="9804281at2"/>
<dbReference type="EMBL" id="VWNE01000010">
    <property type="protein sequence ID" value="KAA8483740.1"/>
    <property type="molecule type" value="Genomic_DNA"/>
</dbReference>
<evidence type="ECO:0000256" key="1">
    <source>
        <dbReference type="ARBA" id="ARBA00001947"/>
    </source>
</evidence>
<dbReference type="InterPro" id="IPR050219">
    <property type="entry name" value="DnaG_primase"/>
</dbReference>
<keyword evidence="5" id="KW-0548">Nucleotidyltransferase</keyword>
<keyword evidence="10" id="KW-0460">Magnesium</keyword>
<evidence type="ECO:0000256" key="7">
    <source>
        <dbReference type="ARBA" id="ARBA00022723"/>
    </source>
</evidence>
<dbReference type="PROSITE" id="PS50880">
    <property type="entry name" value="TOPRIM"/>
    <property type="match status" value="1"/>
</dbReference>
<keyword evidence="2" id="KW-0240">DNA-directed RNA polymerase</keyword>
<dbReference type="Pfam" id="PF13155">
    <property type="entry name" value="Toprim_2"/>
    <property type="match status" value="1"/>
</dbReference>
<dbReference type="SMART" id="SM00493">
    <property type="entry name" value="TOPRIM"/>
    <property type="match status" value="1"/>
</dbReference>
<dbReference type="GO" id="GO:0006269">
    <property type="term" value="P:DNA replication, synthesis of primer"/>
    <property type="evidence" value="ECO:0007669"/>
    <property type="project" value="UniProtKB-KW"/>
</dbReference>
<keyword evidence="12" id="KW-0804">Transcription</keyword>
<evidence type="ECO:0000259" key="13">
    <source>
        <dbReference type="PROSITE" id="PS50880"/>
    </source>
</evidence>
<proteinExistence type="predicted"/>
<dbReference type="Proteomes" id="UP000322918">
    <property type="component" value="Unassembled WGS sequence"/>
</dbReference>
<dbReference type="GO" id="GO:0008270">
    <property type="term" value="F:zinc ion binding"/>
    <property type="evidence" value="ECO:0007669"/>
    <property type="project" value="UniProtKB-KW"/>
</dbReference>
<dbReference type="InterPro" id="IPR002694">
    <property type="entry name" value="Znf_CHC2"/>
</dbReference>
<dbReference type="FunFam" id="3.90.580.10:FF:000001">
    <property type="entry name" value="DNA primase"/>
    <property type="match status" value="1"/>
</dbReference>
<dbReference type="SMART" id="SM00400">
    <property type="entry name" value="ZnF_CHCC"/>
    <property type="match status" value="1"/>
</dbReference>
<evidence type="ECO:0000256" key="4">
    <source>
        <dbReference type="ARBA" id="ARBA00022679"/>
    </source>
</evidence>
<dbReference type="InterPro" id="IPR037068">
    <property type="entry name" value="DNA_primase_core_N_sf"/>
</dbReference>
<evidence type="ECO:0000256" key="12">
    <source>
        <dbReference type="ARBA" id="ARBA00023163"/>
    </source>
</evidence>
<dbReference type="GO" id="GO:0005737">
    <property type="term" value="C:cytoplasm"/>
    <property type="evidence" value="ECO:0007669"/>
    <property type="project" value="TreeGrafter"/>
</dbReference>
<accession>A0A5M9HAQ1</accession>
<keyword evidence="7" id="KW-0479">Metal-binding</keyword>
<organism evidence="14 15">
    <name type="scientific">Arcticibacter tournemirensis</name>
    <dbReference type="NCBI Taxonomy" id="699437"/>
    <lineage>
        <taxon>Bacteria</taxon>
        <taxon>Pseudomonadati</taxon>
        <taxon>Bacteroidota</taxon>
        <taxon>Sphingobacteriia</taxon>
        <taxon>Sphingobacteriales</taxon>
        <taxon>Sphingobacteriaceae</taxon>
        <taxon>Arcticibacter</taxon>
    </lineage>
</organism>
<name>A0A5M9HAQ1_9SPHI</name>
<dbReference type="SUPFAM" id="SSF57783">
    <property type="entry name" value="Zinc beta-ribbon"/>
    <property type="match status" value="1"/>
</dbReference>
<evidence type="ECO:0000256" key="11">
    <source>
        <dbReference type="ARBA" id="ARBA00023125"/>
    </source>
</evidence>
<evidence type="ECO:0000313" key="14">
    <source>
        <dbReference type="EMBL" id="KAA8483740.1"/>
    </source>
</evidence>
<dbReference type="Pfam" id="PF01807">
    <property type="entry name" value="Zn_ribbon_DnaG"/>
    <property type="match status" value="1"/>
</dbReference>
<evidence type="ECO:0000256" key="10">
    <source>
        <dbReference type="ARBA" id="ARBA00022842"/>
    </source>
</evidence>
<dbReference type="GO" id="GO:0003677">
    <property type="term" value="F:DNA binding"/>
    <property type="evidence" value="ECO:0007669"/>
    <property type="project" value="UniProtKB-KW"/>
</dbReference>
<dbReference type="InterPro" id="IPR013264">
    <property type="entry name" value="DNAG_N"/>
</dbReference>
<dbReference type="PANTHER" id="PTHR30313">
    <property type="entry name" value="DNA PRIMASE"/>
    <property type="match status" value="1"/>
</dbReference>
<dbReference type="InterPro" id="IPR034151">
    <property type="entry name" value="TOPRIM_DnaG_bac"/>
</dbReference>
<dbReference type="GO" id="GO:0000428">
    <property type="term" value="C:DNA-directed RNA polymerase complex"/>
    <property type="evidence" value="ECO:0007669"/>
    <property type="project" value="UniProtKB-KW"/>
</dbReference>
<dbReference type="GO" id="GO:1990077">
    <property type="term" value="C:primosome complex"/>
    <property type="evidence" value="ECO:0007669"/>
    <property type="project" value="UniProtKB-KW"/>
</dbReference>
<dbReference type="SUPFAM" id="SSF56731">
    <property type="entry name" value="DNA primase core"/>
    <property type="match status" value="1"/>
</dbReference>
<evidence type="ECO:0000256" key="3">
    <source>
        <dbReference type="ARBA" id="ARBA00022515"/>
    </source>
</evidence>
<dbReference type="Gene3D" id="3.40.1360.10">
    <property type="match status" value="1"/>
</dbReference>
<dbReference type="GO" id="GO:0003899">
    <property type="term" value="F:DNA-directed RNA polymerase activity"/>
    <property type="evidence" value="ECO:0007669"/>
    <property type="project" value="InterPro"/>
</dbReference>
<keyword evidence="15" id="KW-1185">Reference proteome</keyword>
<reference evidence="14 15" key="1">
    <citation type="submission" date="2019-09" db="EMBL/GenBank/DDBJ databases">
        <title>Pararcticibacter amylolyticus gen. nov., sp. nov., isolated from a rottenly hemp rope, and reclassification of Pedobacter tournemirensis as Pararcticibacter tournemirensis comb. nov.</title>
        <authorList>
            <person name="Cai Y."/>
        </authorList>
    </citation>
    <scope>NUCLEOTIDE SEQUENCE [LARGE SCALE GENOMIC DNA]</scope>
    <source>
        <strain evidence="14 15">TF5-37.2-LB10</strain>
    </source>
</reference>
<evidence type="ECO:0000256" key="2">
    <source>
        <dbReference type="ARBA" id="ARBA00022478"/>
    </source>
</evidence>
<dbReference type="InterPro" id="IPR006171">
    <property type="entry name" value="TOPRIM_dom"/>
</dbReference>